<accession>A0AAT9H5A9</accession>
<reference evidence="2" key="1">
    <citation type="submission" date="2024-05" db="EMBL/GenBank/DDBJ databases">
        <title>Whole-Genome Sequence of CFS9, a Potential Fish Probiotic Isolated from the Body Surface of Silurus asotus.</title>
        <authorList>
            <person name="Kojima M."/>
            <person name="Tobioka K."/>
            <person name="Yokota K."/>
            <person name="Nakatani H."/>
            <person name="Hori K."/>
            <person name="Tamaru Y."/>
            <person name="Okazaki F."/>
        </authorList>
    </citation>
    <scope>NUCLEOTIDE SEQUENCE</scope>
    <source>
        <strain evidence="2">CFS9</strain>
    </source>
</reference>
<dbReference type="CDD" id="cd00038">
    <property type="entry name" value="CAP_ED"/>
    <property type="match status" value="1"/>
</dbReference>
<proteinExistence type="predicted"/>
<dbReference type="Pfam" id="PF00027">
    <property type="entry name" value="cNMP_binding"/>
    <property type="match status" value="1"/>
</dbReference>
<dbReference type="InterPro" id="IPR018490">
    <property type="entry name" value="cNMP-bd_dom_sf"/>
</dbReference>
<gene>
    <name evidence="2" type="ORF">CFS9_35210</name>
</gene>
<dbReference type="RefSeq" id="WP_369615951.1">
    <property type="nucleotide sequence ID" value="NZ_AP031573.1"/>
</dbReference>
<evidence type="ECO:0000313" key="2">
    <source>
        <dbReference type="EMBL" id="BFM44880.1"/>
    </source>
</evidence>
<dbReference type="Gene3D" id="2.60.120.10">
    <property type="entry name" value="Jelly Rolls"/>
    <property type="match status" value="1"/>
</dbReference>
<sequence>MEQLKAYLKDNSRLREYIPSERDWEIISSRFTKREFSKKTILTRIGETENHLNFIIKGIARFYIPNEEKDLTFNIVFDNGFLSAYDSFLTQTPSTYNIETLTECTLLQLTYSDLQIIYNETEFGNIIGRLASEELFLKKQKRELSLLNLTAEQRYLNLFYEQPKLIQQIPLKYIASCIGITPQALSRIRKRIS</sequence>
<dbReference type="InterPro" id="IPR000595">
    <property type="entry name" value="cNMP-bd_dom"/>
</dbReference>
<organism evidence="2">
    <name type="scientific">Flavobacterium sp. CFS9</name>
    <dbReference type="NCBI Taxonomy" id="3143118"/>
    <lineage>
        <taxon>Bacteria</taxon>
        <taxon>Pseudomonadati</taxon>
        <taxon>Bacteroidota</taxon>
        <taxon>Flavobacteriia</taxon>
        <taxon>Flavobacteriales</taxon>
        <taxon>Flavobacteriaceae</taxon>
        <taxon>Flavobacterium</taxon>
    </lineage>
</organism>
<dbReference type="AlphaFoldDB" id="A0AAT9H5A9"/>
<dbReference type="EMBL" id="AP031573">
    <property type="protein sequence ID" value="BFM44880.1"/>
    <property type="molecule type" value="Genomic_DNA"/>
</dbReference>
<evidence type="ECO:0000259" key="1">
    <source>
        <dbReference type="Pfam" id="PF00027"/>
    </source>
</evidence>
<name>A0AAT9H5A9_9FLAO</name>
<feature type="domain" description="Cyclic nucleotide-binding" evidence="1">
    <location>
        <begin position="34"/>
        <end position="118"/>
    </location>
</feature>
<dbReference type="InterPro" id="IPR014710">
    <property type="entry name" value="RmlC-like_jellyroll"/>
</dbReference>
<protein>
    <submittedName>
        <fullName evidence="2">Crp/Fnr family transcriptional regulator</fullName>
    </submittedName>
</protein>
<dbReference type="SUPFAM" id="SSF51206">
    <property type="entry name" value="cAMP-binding domain-like"/>
    <property type="match status" value="1"/>
</dbReference>